<reference evidence="9" key="1">
    <citation type="journal article" date="2023" name="Mol. Biol. Evol.">
        <title>Third-Generation Sequencing Reveals the Adaptive Role of the Epigenome in Three Deep-Sea Polychaetes.</title>
        <authorList>
            <person name="Perez M."/>
            <person name="Aroh O."/>
            <person name="Sun Y."/>
            <person name="Lan Y."/>
            <person name="Juniper S.K."/>
            <person name="Young C.R."/>
            <person name="Angers B."/>
            <person name="Qian P.Y."/>
        </authorList>
    </citation>
    <scope>NUCLEOTIDE SEQUENCE</scope>
    <source>
        <strain evidence="9">R07B-5</strain>
    </source>
</reference>
<dbReference type="GO" id="GO:0016020">
    <property type="term" value="C:membrane"/>
    <property type="evidence" value="ECO:0007669"/>
    <property type="project" value="UniProtKB-SubCell"/>
</dbReference>
<evidence type="ECO:0000259" key="8">
    <source>
        <dbReference type="PROSITE" id="PS50156"/>
    </source>
</evidence>
<gene>
    <name evidence="9" type="ORF">NP493_15g07018</name>
</gene>
<evidence type="ECO:0000313" key="10">
    <source>
        <dbReference type="Proteomes" id="UP001209878"/>
    </source>
</evidence>
<dbReference type="PANTHER" id="PTHR45951:SF7">
    <property type="entry name" value="SSD DOMAIN-CONTAINING PROTEIN"/>
    <property type="match status" value="1"/>
</dbReference>
<dbReference type="SUPFAM" id="SSF82866">
    <property type="entry name" value="Multidrug efflux transporter AcrB transmembrane domain"/>
    <property type="match status" value="2"/>
</dbReference>
<evidence type="ECO:0000313" key="9">
    <source>
        <dbReference type="EMBL" id="KAK2193362.1"/>
    </source>
</evidence>
<evidence type="ECO:0000256" key="4">
    <source>
        <dbReference type="ARBA" id="ARBA00023136"/>
    </source>
</evidence>
<name>A0AAD9UL76_RIDPI</name>
<keyword evidence="5" id="KW-0325">Glycoprotein</keyword>
<dbReference type="GO" id="GO:0022857">
    <property type="term" value="F:transmembrane transporter activity"/>
    <property type="evidence" value="ECO:0007669"/>
    <property type="project" value="TreeGrafter"/>
</dbReference>
<dbReference type="AlphaFoldDB" id="A0AAD9UL76"/>
<dbReference type="Pfam" id="PF12349">
    <property type="entry name" value="Sterol-sensing"/>
    <property type="match status" value="1"/>
</dbReference>
<dbReference type="Gene3D" id="1.20.1640.10">
    <property type="entry name" value="Multidrug efflux transporter AcrB transmembrane domain"/>
    <property type="match status" value="2"/>
</dbReference>
<dbReference type="PANTHER" id="PTHR45951">
    <property type="entry name" value="PROTEIN DISPATCHED-RELATED"/>
    <property type="match status" value="1"/>
</dbReference>
<feature type="transmembrane region" description="Helical" evidence="7">
    <location>
        <begin position="363"/>
        <end position="384"/>
    </location>
</feature>
<feature type="transmembrane region" description="Helical" evidence="7">
    <location>
        <begin position="396"/>
        <end position="416"/>
    </location>
</feature>
<feature type="transmembrane region" description="Helical" evidence="7">
    <location>
        <begin position="907"/>
        <end position="928"/>
    </location>
</feature>
<feature type="transmembrane region" description="Helical" evidence="7">
    <location>
        <begin position="978"/>
        <end position="1000"/>
    </location>
</feature>
<organism evidence="9 10">
    <name type="scientific">Ridgeia piscesae</name>
    <name type="common">Tubeworm</name>
    <dbReference type="NCBI Taxonomy" id="27915"/>
    <lineage>
        <taxon>Eukaryota</taxon>
        <taxon>Metazoa</taxon>
        <taxon>Spiralia</taxon>
        <taxon>Lophotrochozoa</taxon>
        <taxon>Annelida</taxon>
        <taxon>Polychaeta</taxon>
        <taxon>Sedentaria</taxon>
        <taxon>Canalipalpata</taxon>
        <taxon>Sabellida</taxon>
        <taxon>Siboglinidae</taxon>
        <taxon>Ridgeia</taxon>
    </lineage>
</organism>
<comment type="similarity">
    <text evidence="6">Belongs to the dispatched family.</text>
</comment>
<protein>
    <recommendedName>
        <fullName evidence="8">SSD domain-containing protein</fullName>
    </recommendedName>
</protein>
<dbReference type="InterPro" id="IPR053958">
    <property type="entry name" value="HMGCR/SNAP/NPC1-like_SSD"/>
</dbReference>
<feature type="domain" description="SSD" evidence="8">
    <location>
        <begin position="402"/>
        <end position="495"/>
    </location>
</feature>
<evidence type="ECO:0000256" key="5">
    <source>
        <dbReference type="ARBA" id="ARBA00023180"/>
    </source>
</evidence>
<evidence type="ECO:0000256" key="7">
    <source>
        <dbReference type="SAM" id="Phobius"/>
    </source>
</evidence>
<keyword evidence="2 7" id="KW-0812">Transmembrane</keyword>
<evidence type="ECO:0000256" key="6">
    <source>
        <dbReference type="ARBA" id="ARBA00038046"/>
    </source>
</evidence>
<sequence>MESTQCVFVAETQTVDVAFDTINGNAGPVINGQAGPVINGQAGPVINGQAAPDNPVREATDSDVIAEEIQRKKRDLSPLAYCRFITNRPKLAFGLTLGGHILMVAVTAILAGSGYDIIPITFDRIPLDIRTNDDYLRFVSWTNRFEDGTVIRRGVASDGTQLTRTQRGDVLELFFERDDGNVLTKANLQKVKEIEDEFWNNAEFQSSFCMRDEIPPYACVKPVSVLRFFDGTYKGVDPALNDPTFDNIPQVLYTAKMNNDTLGDLYYALGKNSTITATRAHATIIREKIYLGMPLKGYKNDSDRTLDQIDDIQKFTVKHFKPLGTKYFAEGAGEMDFFYSSLTLLFDAIKSLVFRDMSLTGSFWVSGWAVLSIMTGFSGANLIYRIALDFRYFGIFHVLAIFILLCIGADDVFVFYDTWKFSAHYQYKSLAHRLSDCYRKAAGAMLYTSLTTAVAFAVSAASPLLGISTFGLFSALLIVVNYISVIVFFPTVIVTYHIYWENYKCCCCCPRDASSVADVNDPVPTTSKKKKNGKRHNVVVRFLGGPYFRFITHPVARWLILLCFALLVSGALYFVSRLEINQEQIKFLKDSSNFGRYLLKSGGAFPPRDEMGTTYIMLVWGLKNQDLSRCHRTDHQCMGDTVWDDSFHLNSAVSQQALLDLCRKLKTMSKEDRKRLHIREDLVTGQAEVECFVDDMNSFYRLERDRKVGDERVYPNDTSLTLPVGELEGQLVMNKNPSVFQNKSNLPEDFSRYFEVMTSFWFYNAFQPPFPSQQLIDYSSLVGEAKTPYVQIVPLPTRGQSNAWTYQYGTRLRFVAIKISTDLEEANLGYSKGLPIRDEWEDFLTNEKKTMPETLQGGFQLTFQRGQDGSLWHWLTLQKTLVTSAVTGLVVGLGVALPILIFATANIFTGLLATCSILLSTLCVVAIIPLGGWKLGLMESINLTLVVGLSVDYVVHLAEGYSRSSHSKRLGRLHDTLAQVGISVLSGACTTIGGSAFLLLAEIILFMQFGVFMFATILFSIVFALGFFSTLLGILGPEDDRGSIKPFKSWLWKVVTCKVCKREESQP</sequence>
<dbReference type="PROSITE" id="PS50156">
    <property type="entry name" value="SSD"/>
    <property type="match status" value="2"/>
</dbReference>
<dbReference type="InterPro" id="IPR000731">
    <property type="entry name" value="SSD"/>
</dbReference>
<comment type="subcellular location">
    <subcellularLocation>
        <location evidence="1">Membrane</location>
        <topology evidence="1">Multi-pass membrane protein</topology>
    </subcellularLocation>
</comment>
<feature type="transmembrane region" description="Helical" evidence="7">
    <location>
        <begin position="555"/>
        <end position="575"/>
    </location>
</feature>
<accession>A0AAD9UL76</accession>
<feature type="transmembrane region" description="Helical" evidence="7">
    <location>
        <begin position="91"/>
        <end position="115"/>
    </location>
</feature>
<evidence type="ECO:0000256" key="2">
    <source>
        <dbReference type="ARBA" id="ARBA00022692"/>
    </source>
</evidence>
<dbReference type="EMBL" id="JAODUO010000014">
    <property type="protein sequence ID" value="KAK2193362.1"/>
    <property type="molecule type" value="Genomic_DNA"/>
</dbReference>
<dbReference type="Proteomes" id="UP001209878">
    <property type="component" value="Unassembled WGS sequence"/>
</dbReference>
<keyword evidence="3 7" id="KW-1133">Transmembrane helix</keyword>
<feature type="transmembrane region" description="Helical" evidence="7">
    <location>
        <begin position="881"/>
        <end position="901"/>
    </location>
</feature>
<feature type="transmembrane region" description="Helical" evidence="7">
    <location>
        <begin position="1012"/>
        <end position="1035"/>
    </location>
</feature>
<feature type="domain" description="SSD" evidence="8">
    <location>
        <begin position="893"/>
        <end position="1034"/>
    </location>
</feature>
<feature type="transmembrane region" description="Helical" evidence="7">
    <location>
        <begin position="444"/>
        <end position="465"/>
    </location>
</feature>
<evidence type="ECO:0000256" key="1">
    <source>
        <dbReference type="ARBA" id="ARBA00004141"/>
    </source>
</evidence>
<keyword evidence="4 7" id="KW-0472">Membrane</keyword>
<feature type="transmembrane region" description="Helical" evidence="7">
    <location>
        <begin position="472"/>
        <end position="493"/>
    </location>
</feature>
<keyword evidence="10" id="KW-1185">Reference proteome</keyword>
<evidence type="ECO:0000256" key="3">
    <source>
        <dbReference type="ARBA" id="ARBA00022989"/>
    </source>
</evidence>
<proteinExistence type="inferred from homology"/>
<dbReference type="InterPro" id="IPR052081">
    <property type="entry name" value="Dispatched_Hh_regulator"/>
</dbReference>
<comment type="caution">
    <text evidence="9">The sequence shown here is derived from an EMBL/GenBank/DDBJ whole genome shotgun (WGS) entry which is preliminary data.</text>
</comment>